<evidence type="ECO:0000313" key="5">
    <source>
        <dbReference type="Proteomes" id="UP000247892"/>
    </source>
</evidence>
<proteinExistence type="inferred from homology"/>
<dbReference type="Pfam" id="PF01471">
    <property type="entry name" value="PG_binding_1"/>
    <property type="match status" value="1"/>
</dbReference>
<dbReference type="EMBL" id="MASU01000023">
    <property type="protein sequence ID" value="PXY17978.1"/>
    <property type="molecule type" value="Genomic_DNA"/>
</dbReference>
<dbReference type="GO" id="GO:0008745">
    <property type="term" value="F:N-acetylmuramoyl-L-alanine amidase activity"/>
    <property type="evidence" value="ECO:0007669"/>
    <property type="project" value="InterPro"/>
</dbReference>
<dbReference type="InterPro" id="IPR006619">
    <property type="entry name" value="PGRP_domain_met/bac"/>
</dbReference>
<dbReference type="PANTHER" id="PTHR11022:SF41">
    <property type="entry name" value="PEPTIDOGLYCAN-RECOGNITION PROTEIN LC-RELATED"/>
    <property type="match status" value="1"/>
</dbReference>
<dbReference type="SUPFAM" id="SSF55846">
    <property type="entry name" value="N-acetylmuramoyl-L-alanine amidase-like"/>
    <property type="match status" value="1"/>
</dbReference>
<comment type="similarity">
    <text evidence="1">Belongs to the N-acetylmuramoyl-L-alanine amidase 2 family.</text>
</comment>
<sequence>MTGKPVFDRRALIKGGIAATAVGAVATWQAGPAAASARKVAEPVIYGTDIWGARPPSSPIEVLDRKPTYIVVHHTVEPGNTEDYSRERAFQISRDIQTFHMDTRGWADSGQQFTNSRGGHITEGRHRSLEVLRGGVQHVLGANVGNHNSEVIGIENEGLYTEVDVPQALWDSLVQLVAYMADQYGISTEFIKGHRDFNSTQCPGDVLYARLPELREAVAAELGMRARQPVEWPLLSEGDTGDRVREAQRLLRARGENVAVDGVFGPATRDAVSSFATANGVPTATCYASAHADERGLLGADIWPLLAQGTNRQALKTHLARIG</sequence>
<name>A0A318LY54_9PSEU</name>
<dbReference type="Gene3D" id="3.40.80.10">
    <property type="entry name" value="Peptidoglycan recognition protein-like"/>
    <property type="match status" value="1"/>
</dbReference>
<feature type="domain" description="Peptidoglycan recognition protein family" evidence="3">
    <location>
        <begin position="43"/>
        <end position="198"/>
    </location>
</feature>
<dbReference type="CDD" id="cd06583">
    <property type="entry name" value="PGRP"/>
    <property type="match status" value="1"/>
</dbReference>
<dbReference type="PANTHER" id="PTHR11022">
    <property type="entry name" value="PEPTIDOGLYCAN RECOGNITION PROTEIN"/>
    <property type="match status" value="1"/>
</dbReference>
<dbReference type="InterPro" id="IPR036505">
    <property type="entry name" value="Amidase/PGRP_sf"/>
</dbReference>
<dbReference type="SMART" id="SM00644">
    <property type="entry name" value="Ami_2"/>
    <property type="match status" value="1"/>
</dbReference>
<dbReference type="AlphaFoldDB" id="A0A318LY54"/>
<reference evidence="4 5" key="1">
    <citation type="submission" date="2016-07" db="EMBL/GenBank/DDBJ databases">
        <title>Draft genome sequence of Prauserella sp. YIM 121212, isolated from alkaline soil.</title>
        <authorList>
            <person name="Ruckert C."/>
            <person name="Albersmeier A."/>
            <person name="Jiang C.-L."/>
            <person name="Jiang Y."/>
            <person name="Kalinowski J."/>
            <person name="Schneider O."/>
            <person name="Winkler A."/>
            <person name="Zotchev S.B."/>
        </authorList>
    </citation>
    <scope>NUCLEOTIDE SEQUENCE [LARGE SCALE GENOMIC DNA]</scope>
    <source>
        <strain evidence="4 5">YIM 121212</strain>
    </source>
</reference>
<dbReference type="Proteomes" id="UP000247892">
    <property type="component" value="Unassembled WGS sequence"/>
</dbReference>
<accession>A0A318LY54</accession>
<feature type="domain" description="N-acetylmuramoyl-L-alanine amidase" evidence="2">
    <location>
        <begin position="55"/>
        <end position="204"/>
    </location>
</feature>
<dbReference type="InterPro" id="IPR036365">
    <property type="entry name" value="PGBD-like_sf"/>
</dbReference>
<keyword evidence="5" id="KW-1185">Reference proteome</keyword>
<dbReference type="InterPro" id="IPR002477">
    <property type="entry name" value="Peptidoglycan-bd-like"/>
</dbReference>
<dbReference type="InterPro" id="IPR015510">
    <property type="entry name" value="PGRP"/>
</dbReference>
<evidence type="ECO:0000259" key="3">
    <source>
        <dbReference type="SMART" id="SM00701"/>
    </source>
</evidence>
<dbReference type="InterPro" id="IPR036366">
    <property type="entry name" value="PGBDSf"/>
</dbReference>
<protein>
    <submittedName>
        <fullName evidence="4">Negative regulator of beta-lactamase</fullName>
    </submittedName>
</protein>
<dbReference type="SMART" id="SM00701">
    <property type="entry name" value="PGRP"/>
    <property type="match status" value="1"/>
</dbReference>
<evidence type="ECO:0000313" key="4">
    <source>
        <dbReference type="EMBL" id="PXY17978.1"/>
    </source>
</evidence>
<evidence type="ECO:0000259" key="2">
    <source>
        <dbReference type="SMART" id="SM00644"/>
    </source>
</evidence>
<dbReference type="GO" id="GO:0008270">
    <property type="term" value="F:zinc ion binding"/>
    <property type="evidence" value="ECO:0007669"/>
    <property type="project" value="InterPro"/>
</dbReference>
<dbReference type="InterPro" id="IPR002502">
    <property type="entry name" value="Amidase_domain"/>
</dbReference>
<gene>
    <name evidence="4" type="ORF">BA062_36595</name>
</gene>
<organism evidence="4 5">
    <name type="scientific">Prauserella flavalba</name>
    <dbReference type="NCBI Taxonomy" id="1477506"/>
    <lineage>
        <taxon>Bacteria</taxon>
        <taxon>Bacillati</taxon>
        <taxon>Actinomycetota</taxon>
        <taxon>Actinomycetes</taxon>
        <taxon>Pseudonocardiales</taxon>
        <taxon>Pseudonocardiaceae</taxon>
        <taxon>Prauserella</taxon>
    </lineage>
</organism>
<dbReference type="Gene3D" id="1.10.101.10">
    <property type="entry name" value="PGBD-like superfamily/PGBD"/>
    <property type="match status" value="1"/>
</dbReference>
<dbReference type="SUPFAM" id="SSF47090">
    <property type="entry name" value="PGBD-like"/>
    <property type="match status" value="1"/>
</dbReference>
<dbReference type="RefSeq" id="WP_110343835.1">
    <property type="nucleotide sequence ID" value="NZ_MASU01000023.1"/>
</dbReference>
<dbReference type="InterPro" id="IPR006311">
    <property type="entry name" value="TAT_signal"/>
</dbReference>
<dbReference type="PROSITE" id="PS51318">
    <property type="entry name" value="TAT"/>
    <property type="match status" value="1"/>
</dbReference>
<dbReference type="Pfam" id="PF01510">
    <property type="entry name" value="Amidase_2"/>
    <property type="match status" value="1"/>
</dbReference>
<evidence type="ECO:0000256" key="1">
    <source>
        <dbReference type="ARBA" id="ARBA00007553"/>
    </source>
</evidence>
<dbReference type="OrthoDB" id="514320at2"/>
<dbReference type="GO" id="GO:0009253">
    <property type="term" value="P:peptidoglycan catabolic process"/>
    <property type="evidence" value="ECO:0007669"/>
    <property type="project" value="InterPro"/>
</dbReference>
<comment type="caution">
    <text evidence="4">The sequence shown here is derived from an EMBL/GenBank/DDBJ whole genome shotgun (WGS) entry which is preliminary data.</text>
</comment>